<name>A0A0F6VZF4_9BACT</name>
<evidence type="ECO:0000313" key="3">
    <source>
        <dbReference type="Proteomes" id="UP000034883"/>
    </source>
</evidence>
<dbReference type="Proteomes" id="UP000034883">
    <property type="component" value="Chromosome"/>
</dbReference>
<feature type="compositionally biased region" description="Polar residues" evidence="1">
    <location>
        <begin position="535"/>
        <end position="546"/>
    </location>
</feature>
<proteinExistence type="predicted"/>
<dbReference type="EMBL" id="CP011125">
    <property type="protein sequence ID" value="AKF03390.1"/>
    <property type="molecule type" value="Genomic_DNA"/>
</dbReference>
<dbReference type="KEGG" id="samy:DB32_000539"/>
<reference evidence="2 3" key="1">
    <citation type="submission" date="2015-03" db="EMBL/GenBank/DDBJ databases">
        <title>Genome assembly of Sandaracinus amylolyticus DSM 53668.</title>
        <authorList>
            <person name="Sharma G."/>
            <person name="Subramanian S."/>
        </authorList>
    </citation>
    <scope>NUCLEOTIDE SEQUENCE [LARGE SCALE GENOMIC DNA]</scope>
    <source>
        <strain evidence="2 3">DSM 53668</strain>
    </source>
</reference>
<protein>
    <submittedName>
        <fullName evidence="2">Uncharacterized protein</fullName>
    </submittedName>
</protein>
<feature type="compositionally biased region" description="Basic and acidic residues" evidence="1">
    <location>
        <begin position="547"/>
        <end position="561"/>
    </location>
</feature>
<evidence type="ECO:0000256" key="1">
    <source>
        <dbReference type="SAM" id="MobiDB-lite"/>
    </source>
</evidence>
<dbReference type="AlphaFoldDB" id="A0A0F6VZF4"/>
<sequence>MDGLLDELSPELAQIIGQPPEPPGSPATGPLLEALGAGHRLPTQTEVRAHAKEAKENARAHVSPALRRLGKVAELVPGAERVRIRKKLETGNVGYVGDYSIRDIETSGDLEVHLHRYVRPIHKGGDYYVSIFDSRGMEHQAGVIALVDPPAEAPQDSALHLVREMVTKLEQKTMNIPPQPDPIEQMMRAQRAMQQLKEISGQKDGASDPMLLMLAMQAFQQPRVDPALAAIVDRLDRRMEQLEKTASAPALPAPPPPPASPLAGLNIREIAESVVAVAALFKNSDQLSLKDVLGLLREKDPDRLTTRDVIELVREQRRDEKPSVTLQDQMQALLAMKQFASEFTPSAPPGPAGTTFWDALAGLLSQEAFGANLGRAIALAIGQKRGAQDIAASAERALPPAVDKQGGATTLAPRAAEPRIYLPEELRPKLGELERAESAEQRIAATIGALMTLYPTAQWRPFVSELLQLAADGRRDDALRALTNWFALLTKHRFVSGAAAREAVAAFGEHWQQVHEEVARMVGAARLGGSSSGSPAQHTATPSNETSRPEERREPPLDERASSASDEDVGELELDEHLDG</sequence>
<feature type="compositionally biased region" description="Acidic residues" evidence="1">
    <location>
        <begin position="565"/>
        <end position="574"/>
    </location>
</feature>
<accession>A0A0F6VZF4</accession>
<keyword evidence="3" id="KW-1185">Reference proteome</keyword>
<gene>
    <name evidence="2" type="ORF">DB32_000539</name>
</gene>
<feature type="region of interest" description="Disordered" evidence="1">
    <location>
        <begin position="526"/>
        <end position="580"/>
    </location>
</feature>
<organism evidence="2 3">
    <name type="scientific">Sandaracinus amylolyticus</name>
    <dbReference type="NCBI Taxonomy" id="927083"/>
    <lineage>
        <taxon>Bacteria</taxon>
        <taxon>Pseudomonadati</taxon>
        <taxon>Myxococcota</taxon>
        <taxon>Polyangia</taxon>
        <taxon>Polyangiales</taxon>
        <taxon>Sandaracinaceae</taxon>
        <taxon>Sandaracinus</taxon>
    </lineage>
</organism>
<evidence type="ECO:0000313" key="2">
    <source>
        <dbReference type="EMBL" id="AKF03390.1"/>
    </source>
</evidence>